<dbReference type="Gene3D" id="3.90.180.10">
    <property type="entry name" value="Medium-chain alcohol dehydrogenases, catalytic domain"/>
    <property type="match status" value="1"/>
</dbReference>
<evidence type="ECO:0000256" key="4">
    <source>
        <dbReference type="ARBA" id="ARBA00022833"/>
    </source>
</evidence>
<dbReference type="GO" id="GO:0008270">
    <property type="term" value="F:zinc ion binding"/>
    <property type="evidence" value="ECO:0007669"/>
    <property type="project" value="InterPro"/>
</dbReference>
<dbReference type="Pfam" id="PF08240">
    <property type="entry name" value="ADH_N"/>
    <property type="match status" value="1"/>
</dbReference>
<dbReference type="GO" id="GO:0004022">
    <property type="term" value="F:alcohol dehydrogenase (NAD+) activity"/>
    <property type="evidence" value="ECO:0007669"/>
    <property type="project" value="TreeGrafter"/>
</dbReference>
<dbReference type="PANTHER" id="PTHR42940:SF7">
    <property type="entry name" value="ALCOHOL DEHYDROGENASE-LIKE N-TERMINAL DOMAIN-CONTAINING PROTEIN"/>
    <property type="match status" value="1"/>
</dbReference>
<sequence>MALPKLYKHAVFKAKGEPLTLEETQLEPPKEGEILVKVEACGVCYSDVYAQHNGMGGGFPITPGHEVIGKVAAVGEGVTSYKEGDRIGAGWHGGHDGTCQACKKGLLQMCSNPVVNGETKQGGYGEYVLIQAKAAVRVPAHVDAAKYAPILCAGVTAFNALRNMNVPAGETVAIQGLGGVGHMALQYANRLGYRVVAISRDGSKEETARELGAHEYIDASKGDVGEQLQKLGSARLIVVTAPTAEVAGPLLGGLGPLGKLLFLSVPGNITVNTFAMLGKGLSVQCWPGGHNGDSEEAIVFTERHNVDCKIEKYPLSKANEAYSAMLSGNVRFKAVLVIE</sequence>
<dbReference type="SUPFAM" id="SSF51735">
    <property type="entry name" value="NAD(P)-binding Rossmann-fold domains"/>
    <property type="match status" value="1"/>
</dbReference>
<evidence type="ECO:0000256" key="2">
    <source>
        <dbReference type="ARBA" id="ARBA00008072"/>
    </source>
</evidence>
<evidence type="ECO:0000256" key="7">
    <source>
        <dbReference type="RuleBase" id="RU361277"/>
    </source>
</evidence>
<keyword evidence="3 7" id="KW-0479">Metal-binding</keyword>
<accession>A0AAN9U7X2</accession>
<dbReference type="SUPFAM" id="SSF50129">
    <property type="entry name" value="GroES-like"/>
    <property type="match status" value="1"/>
</dbReference>
<dbReference type="GO" id="GO:0005737">
    <property type="term" value="C:cytoplasm"/>
    <property type="evidence" value="ECO:0007669"/>
    <property type="project" value="TreeGrafter"/>
</dbReference>
<keyword evidence="5" id="KW-0560">Oxidoreductase</keyword>
<evidence type="ECO:0000313" key="10">
    <source>
        <dbReference type="Proteomes" id="UP001320245"/>
    </source>
</evidence>
<keyword evidence="4 7" id="KW-0862">Zinc</keyword>
<dbReference type="Gene3D" id="3.40.50.720">
    <property type="entry name" value="NAD(P)-binding Rossmann-like Domain"/>
    <property type="match status" value="1"/>
</dbReference>
<dbReference type="AlphaFoldDB" id="A0AAN9U7X2"/>
<dbReference type="EMBL" id="JAJSPL020000016">
    <property type="protein sequence ID" value="KAK7742007.1"/>
    <property type="molecule type" value="Genomic_DNA"/>
</dbReference>
<evidence type="ECO:0000256" key="5">
    <source>
        <dbReference type="ARBA" id="ARBA00023002"/>
    </source>
</evidence>
<dbReference type="FunFam" id="3.40.50.720:FF:000039">
    <property type="entry name" value="Alcohol dehydrogenase AdhP"/>
    <property type="match status" value="1"/>
</dbReference>
<evidence type="ECO:0000256" key="3">
    <source>
        <dbReference type="ARBA" id="ARBA00022723"/>
    </source>
</evidence>
<evidence type="ECO:0000256" key="1">
    <source>
        <dbReference type="ARBA" id="ARBA00001947"/>
    </source>
</evidence>
<comment type="similarity">
    <text evidence="2 7">Belongs to the zinc-containing alcohol dehydrogenase family.</text>
</comment>
<comment type="caution">
    <text evidence="9">The sequence shown here is derived from an EMBL/GenBank/DDBJ whole genome shotgun (WGS) entry which is preliminary data.</text>
</comment>
<proteinExistence type="inferred from homology"/>
<dbReference type="InterPro" id="IPR036291">
    <property type="entry name" value="NAD(P)-bd_dom_sf"/>
</dbReference>
<keyword evidence="6" id="KW-0520">NAD</keyword>
<evidence type="ECO:0000256" key="6">
    <source>
        <dbReference type="ARBA" id="ARBA00023027"/>
    </source>
</evidence>
<dbReference type="Pfam" id="PF00107">
    <property type="entry name" value="ADH_zinc_N"/>
    <property type="match status" value="1"/>
</dbReference>
<feature type="domain" description="Enoyl reductase (ER)" evidence="8">
    <location>
        <begin position="16"/>
        <end position="336"/>
    </location>
</feature>
<dbReference type="InterPro" id="IPR013154">
    <property type="entry name" value="ADH-like_N"/>
</dbReference>
<name>A0AAN9U7X2_9PEZI</name>
<dbReference type="InterPro" id="IPR013149">
    <property type="entry name" value="ADH-like_C"/>
</dbReference>
<dbReference type="InterPro" id="IPR011032">
    <property type="entry name" value="GroES-like_sf"/>
</dbReference>
<dbReference type="Proteomes" id="UP001320245">
    <property type="component" value="Unassembled WGS sequence"/>
</dbReference>
<dbReference type="InterPro" id="IPR002328">
    <property type="entry name" value="ADH_Zn_CS"/>
</dbReference>
<reference evidence="9 10" key="1">
    <citation type="journal article" date="2023" name="PLoS ONE">
        <title>Cytospora paraplurivora sp. nov. isolated from orchards with fruit tree decline syndrome in Ontario, Canada.</title>
        <authorList>
            <person name="Ilyukhin E."/>
            <person name="Nguyen H.D.T."/>
            <person name="Castle A.J."/>
            <person name="Ellouze W."/>
        </authorList>
    </citation>
    <scope>NUCLEOTIDE SEQUENCE [LARGE SCALE GENOMIC DNA]</scope>
    <source>
        <strain evidence="9 10">FDS-564</strain>
    </source>
</reference>
<dbReference type="PROSITE" id="PS00059">
    <property type="entry name" value="ADH_ZINC"/>
    <property type="match status" value="1"/>
</dbReference>
<evidence type="ECO:0000259" key="8">
    <source>
        <dbReference type="SMART" id="SM00829"/>
    </source>
</evidence>
<comment type="cofactor">
    <cofactor evidence="1 7">
        <name>Zn(2+)</name>
        <dbReference type="ChEBI" id="CHEBI:29105"/>
    </cofactor>
</comment>
<dbReference type="PANTHER" id="PTHR42940">
    <property type="entry name" value="ALCOHOL DEHYDROGENASE 1-RELATED"/>
    <property type="match status" value="1"/>
</dbReference>
<keyword evidence="10" id="KW-1185">Reference proteome</keyword>
<protein>
    <submittedName>
        <fullName evidence="9">Secondary metabolism biosynthetic enzyme</fullName>
    </submittedName>
</protein>
<evidence type="ECO:0000313" key="9">
    <source>
        <dbReference type="EMBL" id="KAK7742007.1"/>
    </source>
</evidence>
<dbReference type="InterPro" id="IPR020843">
    <property type="entry name" value="ER"/>
</dbReference>
<organism evidence="9 10">
    <name type="scientific">Cytospora paraplurivora</name>
    <dbReference type="NCBI Taxonomy" id="2898453"/>
    <lineage>
        <taxon>Eukaryota</taxon>
        <taxon>Fungi</taxon>
        <taxon>Dikarya</taxon>
        <taxon>Ascomycota</taxon>
        <taxon>Pezizomycotina</taxon>
        <taxon>Sordariomycetes</taxon>
        <taxon>Sordariomycetidae</taxon>
        <taxon>Diaporthales</taxon>
        <taxon>Cytosporaceae</taxon>
        <taxon>Cytospora</taxon>
    </lineage>
</organism>
<dbReference type="SMART" id="SM00829">
    <property type="entry name" value="PKS_ER"/>
    <property type="match status" value="1"/>
</dbReference>
<gene>
    <name evidence="9" type="ORF">SLS53_004591</name>
</gene>